<dbReference type="Pfam" id="PF18443">
    <property type="entry name" value="Tli4_N"/>
    <property type="match status" value="1"/>
</dbReference>
<dbReference type="RefSeq" id="WP_147936934.1">
    <property type="nucleotide sequence ID" value="NZ_VPFD01000032.1"/>
</dbReference>
<dbReference type="InterPro" id="IPR041290">
    <property type="entry name" value="Tli4_C"/>
</dbReference>
<feature type="domain" description="Tle cognate immunity protein 4 N-terminal" evidence="3">
    <location>
        <begin position="47"/>
        <end position="132"/>
    </location>
</feature>
<reference evidence="4 5" key="1">
    <citation type="submission" date="2019-08" db="EMBL/GenBank/DDBJ databases">
        <title>Massilia golmudensis sp. nov., isolated from sand in the Qinghai-Tibetan Plateau.</title>
        <authorList>
            <person name="Zhang B."/>
        </authorList>
    </citation>
    <scope>NUCLEOTIDE SEQUENCE [LARGE SCALE GENOMIC DNA]</scope>
    <source>
        <strain evidence="4 5">GEM5</strain>
    </source>
</reference>
<evidence type="ECO:0000259" key="2">
    <source>
        <dbReference type="Pfam" id="PF18426"/>
    </source>
</evidence>
<dbReference type="Pfam" id="PF18426">
    <property type="entry name" value="Tli4_C"/>
    <property type="match status" value="1"/>
</dbReference>
<organism evidence="4 5">
    <name type="scientific">Massilia arenae</name>
    <dbReference type="NCBI Taxonomy" id="2603288"/>
    <lineage>
        <taxon>Bacteria</taxon>
        <taxon>Pseudomonadati</taxon>
        <taxon>Pseudomonadota</taxon>
        <taxon>Betaproteobacteria</taxon>
        <taxon>Burkholderiales</taxon>
        <taxon>Oxalobacteraceae</taxon>
        <taxon>Telluria group</taxon>
        <taxon>Massilia</taxon>
    </lineage>
</organism>
<proteinExistence type="predicted"/>
<dbReference type="AlphaFoldDB" id="A0A5C7FR63"/>
<keyword evidence="1" id="KW-0732">Signal</keyword>
<accession>A0A5C7FR63</accession>
<protein>
    <recommendedName>
        <fullName evidence="6">Tle cognate immunity protein 4 C-terminal domain-containing protein</fullName>
    </recommendedName>
</protein>
<name>A0A5C7FR63_9BURK</name>
<dbReference type="Proteomes" id="UP000321413">
    <property type="component" value="Unassembled WGS sequence"/>
</dbReference>
<dbReference type="InterPro" id="IPR040761">
    <property type="entry name" value="Tli4_N"/>
</dbReference>
<dbReference type="EMBL" id="VPFD01000032">
    <property type="protein sequence ID" value="TXF96836.1"/>
    <property type="molecule type" value="Genomic_DNA"/>
</dbReference>
<evidence type="ECO:0000259" key="3">
    <source>
        <dbReference type="Pfam" id="PF18443"/>
    </source>
</evidence>
<evidence type="ECO:0000313" key="5">
    <source>
        <dbReference type="Proteomes" id="UP000321413"/>
    </source>
</evidence>
<evidence type="ECO:0000313" key="4">
    <source>
        <dbReference type="EMBL" id="TXF96836.1"/>
    </source>
</evidence>
<evidence type="ECO:0008006" key="6">
    <source>
        <dbReference type="Google" id="ProtNLM"/>
    </source>
</evidence>
<feature type="chain" id="PRO_5023031626" description="Tle cognate immunity protein 4 C-terminal domain-containing protein" evidence="1">
    <location>
        <begin position="30"/>
        <end position="563"/>
    </location>
</feature>
<keyword evidence="5" id="KW-1185">Reference proteome</keyword>
<feature type="signal peptide" evidence="1">
    <location>
        <begin position="1"/>
        <end position="29"/>
    </location>
</feature>
<feature type="domain" description="Tle cognate immunity protein 4 C-terminal" evidence="2">
    <location>
        <begin position="189"/>
        <end position="353"/>
    </location>
</feature>
<gene>
    <name evidence="4" type="ORF">FVD38_22965</name>
</gene>
<sequence>MKRLGSRRVRWVCGVTALALALASFFANSVQTVHDKQKVAKMTDKMKTVCVGRFLIDLPAAAEVTIGRGAIGGIDLSSTMHESEEEFASRVQKTETDIAGTLNEDSRESLESVRQLSGEAAKGTLFVHNRRRSKLHRGDHIVSVENVAVHSVLRFPGLSVTGNADWLDPDYVDDVVRLLGRIRPLHPHEIPKERGFCLADALVRDPYEHRNSESVVMFAGLPGHPDVNIVLSSMSGSSPAPGLLQRNAAAAAREPVFVQMAFTNLREQARAVNGLQGEELVTRIRESNFTTGYSFQWEAQVEREDVLAPLLTLELESGTNPVTGGKPVQSTLSEEAMFDLWEQIASSIRLRPTEPDKATLPEPVTMALGTGAYAWDICPQTGWWQCGDSSPATGILGGERQFLKQGQRMPQALLLPQPTMWQRLRGVQPSYENRHPTLWTLVDKRNSVRVSTPAVLEQAISGFELLTIPASDTPTAHIEAPIGSVAKTGTACPASGWWRCEDSHALDGTRWFAAGSLLPAATFRAQLHGRVNTHPELIHRRSAWQLIRYADNPSHADTDRLET</sequence>
<evidence type="ECO:0000256" key="1">
    <source>
        <dbReference type="SAM" id="SignalP"/>
    </source>
</evidence>
<comment type="caution">
    <text evidence="4">The sequence shown here is derived from an EMBL/GenBank/DDBJ whole genome shotgun (WGS) entry which is preliminary data.</text>
</comment>